<dbReference type="SUPFAM" id="SSF55753">
    <property type="entry name" value="Actin depolymerizing proteins"/>
    <property type="match status" value="1"/>
</dbReference>
<gene>
    <name evidence="4" type="ORF">PHMEG_0003533</name>
</gene>
<dbReference type="PROSITE" id="PS50054">
    <property type="entry name" value="TYR_PHOSPHATASE_DUAL"/>
    <property type="match status" value="1"/>
</dbReference>
<feature type="domain" description="Tyrosine specific protein phosphatases" evidence="3">
    <location>
        <begin position="190"/>
        <end position="247"/>
    </location>
</feature>
<dbReference type="CDD" id="cd14498">
    <property type="entry name" value="DSP"/>
    <property type="match status" value="1"/>
</dbReference>
<evidence type="ECO:0000313" key="4">
    <source>
        <dbReference type="EMBL" id="OWZ21857.1"/>
    </source>
</evidence>
<dbReference type="Gene3D" id="3.40.20.10">
    <property type="entry name" value="Severin"/>
    <property type="match status" value="1"/>
</dbReference>
<dbReference type="STRING" id="4795.A0A225WXN4"/>
<dbReference type="OrthoDB" id="165342at2759"/>
<name>A0A225WXN4_9STRA</name>
<evidence type="ECO:0000259" key="2">
    <source>
        <dbReference type="PROSITE" id="PS50054"/>
    </source>
</evidence>
<sequence>MGNGQSRDEFAGVLPSTKVSGNANSDAPSIAEAWTNGDQQTVENSDIQVPPVKVGKISPPGHALQLKNTSRLSLEANEVNRSFNNAERTEDRFLTPESVRKSQTLAEYADVCSEILPGFLYVSNFQVARNTAKLRALGITHVINCCGELKVYDDGVEQPPTRSGDDFDILKLLLRDDANEDLTPFIPQVMEYIANCRQSESQSDKQNKVLIHCHQGVSRSCAFAVAYVMLEQQLSYHEASALVKRQRVVSSPNAAFICQLLEWGKELQALRSCEQNVAGYTMGLHRLAPHSSYDPEYLVLKRCYEPSAGSVQQRQNVANVRTSDDEHRLLWCKGTFVYQSPTTPIDIIVWQGSNCEIPEAALKATKLVQQILHVQGLVRSTEDKSCQMTIIEVHESSEDHKGTDFDHFGYAAELQWSQDELAKEPPFLLSMHGNANNGTNTLDDIDSDQPEVQAAHDLSVPQLFVLEAIGKEGVEGSWEQLTNYDSDDLTADNAFLLCLEKSQEYVESFVWIGANCNFIPAIVVKAAQKHIQSMPCYNSSPSLVIEHENQESDKFWELFESGY</sequence>
<dbReference type="AlphaFoldDB" id="A0A225WXN4"/>
<feature type="region of interest" description="Disordered" evidence="1">
    <location>
        <begin position="1"/>
        <end position="29"/>
    </location>
</feature>
<feature type="compositionally biased region" description="Basic and acidic residues" evidence="1">
    <location>
        <begin position="1"/>
        <end position="10"/>
    </location>
</feature>
<dbReference type="InterPro" id="IPR020422">
    <property type="entry name" value="TYR_PHOSPHATASE_DUAL_dom"/>
</dbReference>
<organism evidence="4 5">
    <name type="scientific">Phytophthora megakarya</name>
    <dbReference type="NCBI Taxonomy" id="4795"/>
    <lineage>
        <taxon>Eukaryota</taxon>
        <taxon>Sar</taxon>
        <taxon>Stramenopiles</taxon>
        <taxon>Oomycota</taxon>
        <taxon>Peronosporomycetes</taxon>
        <taxon>Peronosporales</taxon>
        <taxon>Peronosporaceae</taxon>
        <taxon>Phytophthora</taxon>
    </lineage>
</organism>
<evidence type="ECO:0008006" key="6">
    <source>
        <dbReference type="Google" id="ProtNLM"/>
    </source>
</evidence>
<dbReference type="Gene3D" id="3.90.190.10">
    <property type="entry name" value="Protein tyrosine phosphatase superfamily"/>
    <property type="match status" value="1"/>
</dbReference>
<dbReference type="SUPFAM" id="SSF52799">
    <property type="entry name" value="(Phosphotyrosine protein) phosphatases II"/>
    <property type="match status" value="1"/>
</dbReference>
<dbReference type="InterPro" id="IPR000340">
    <property type="entry name" value="Dual-sp_phosphatase_cat-dom"/>
</dbReference>
<evidence type="ECO:0000313" key="5">
    <source>
        <dbReference type="Proteomes" id="UP000198211"/>
    </source>
</evidence>
<dbReference type="Proteomes" id="UP000198211">
    <property type="component" value="Unassembled WGS sequence"/>
</dbReference>
<dbReference type="InterPro" id="IPR029021">
    <property type="entry name" value="Prot-tyrosine_phosphatase-like"/>
</dbReference>
<dbReference type="EMBL" id="NBNE01000182">
    <property type="protein sequence ID" value="OWZ21857.1"/>
    <property type="molecule type" value="Genomic_DNA"/>
</dbReference>
<feature type="domain" description="Tyrosine-protein phosphatase" evidence="2">
    <location>
        <begin position="111"/>
        <end position="269"/>
    </location>
</feature>
<evidence type="ECO:0000256" key="1">
    <source>
        <dbReference type="SAM" id="MobiDB-lite"/>
    </source>
</evidence>
<dbReference type="PROSITE" id="PS50056">
    <property type="entry name" value="TYR_PHOSPHATASE_2"/>
    <property type="match status" value="1"/>
</dbReference>
<evidence type="ECO:0000259" key="3">
    <source>
        <dbReference type="PROSITE" id="PS50056"/>
    </source>
</evidence>
<reference evidence="5" key="1">
    <citation type="submission" date="2017-03" db="EMBL/GenBank/DDBJ databases">
        <title>Phytopthora megakarya and P. palmivora, two closely related causual agents of cacao black pod achieved similar genome size and gene model numbers by different mechanisms.</title>
        <authorList>
            <person name="Ali S."/>
            <person name="Shao J."/>
            <person name="Larry D.J."/>
            <person name="Kronmiller B."/>
            <person name="Shen D."/>
            <person name="Strem M.D."/>
            <person name="Melnick R.L."/>
            <person name="Guiltinan M.J."/>
            <person name="Tyler B.M."/>
            <person name="Meinhardt L.W."/>
            <person name="Bailey B.A."/>
        </authorList>
    </citation>
    <scope>NUCLEOTIDE SEQUENCE [LARGE SCALE GENOMIC DNA]</scope>
    <source>
        <strain evidence="5">zdho120</strain>
    </source>
</reference>
<dbReference type="Pfam" id="PF00782">
    <property type="entry name" value="DSPc"/>
    <property type="match status" value="1"/>
</dbReference>
<dbReference type="InterPro" id="IPR029006">
    <property type="entry name" value="ADF-H/Gelsolin-like_dom_sf"/>
</dbReference>
<comment type="caution">
    <text evidence="4">The sequence shown here is derived from an EMBL/GenBank/DDBJ whole genome shotgun (WGS) entry which is preliminary data.</text>
</comment>
<keyword evidence="5" id="KW-1185">Reference proteome</keyword>
<accession>A0A225WXN4</accession>
<proteinExistence type="predicted"/>
<feature type="compositionally biased region" description="Polar residues" evidence="1">
    <location>
        <begin position="17"/>
        <end position="27"/>
    </location>
</feature>
<dbReference type="InterPro" id="IPR000387">
    <property type="entry name" value="Tyr_Pase_dom"/>
</dbReference>
<dbReference type="PANTHER" id="PTHR46381">
    <property type="entry name" value="MKPA PROTEIN"/>
    <property type="match status" value="1"/>
</dbReference>
<protein>
    <recommendedName>
        <fullName evidence="6">Dual specificity phosphatase</fullName>
    </recommendedName>
</protein>
<dbReference type="SMART" id="SM00195">
    <property type="entry name" value="DSPc"/>
    <property type="match status" value="1"/>
</dbReference>
<dbReference type="PANTHER" id="PTHR46381:SF2">
    <property type="entry name" value="MAP KINASE PHOSPHATASE"/>
    <property type="match status" value="1"/>
</dbReference>